<reference evidence="11 12" key="1">
    <citation type="submission" date="2016-10" db="EMBL/GenBank/DDBJ databases">
        <title>Genome sequence of the basidiomycete white-rot fungus Trametes pubescens.</title>
        <authorList>
            <person name="Makela M.R."/>
            <person name="Granchi Z."/>
            <person name="Peng M."/>
            <person name="De Vries R.P."/>
            <person name="Grigoriev I."/>
            <person name="Riley R."/>
            <person name="Hilden K."/>
        </authorList>
    </citation>
    <scope>NUCLEOTIDE SEQUENCE [LARGE SCALE GENOMIC DNA]</scope>
    <source>
        <strain evidence="11 12">FBCC735</strain>
    </source>
</reference>
<keyword evidence="4" id="KW-0256">Endoplasmic reticulum</keyword>
<dbReference type="EMBL" id="MNAD01001066">
    <property type="protein sequence ID" value="OJT08278.1"/>
    <property type="molecule type" value="Genomic_DNA"/>
</dbReference>
<evidence type="ECO:0000256" key="1">
    <source>
        <dbReference type="ARBA" id="ARBA00004477"/>
    </source>
</evidence>
<dbReference type="SMART" id="SM00014">
    <property type="entry name" value="acidPPc"/>
    <property type="match status" value="1"/>
</dbReference>
<organism evidence="11 12">
    <name type="scientific">Trametes pubescens</name>
    <name type="common">White-rot fungus</name>
    <dbReference type="NCBI Taxonomy" id="154538"/>
    <lineage>
        <taxon>Eukaryota</taxon>
        <taxon>Fungi</taxon>
        <taxon>Dikarya</taxon>
        <taxon>Basidiomycota</taxon>
        <taxon>Agaricomycotina</taxon>
        <taxon>Agaricomycetes</taxon>
        <taxon>Polyporales</taxon>
        <taxon>Polyporaceae</taxon>
        <taxon>Trametes</taxon>
    </lineage>
</organism>
<feature type="transmembrane region" description="Helical" evidence="9">
    <location>
        <begin position="347"/>
        <end position="364"/>
    </location>
</feature>
<evidence type="ECO:0000256" key="8">
    <source>
        <dbReference type="SAM" id="MobiDB-lite"/>
    </source>
</evidence>
<dbReference type="InterPro" id="IPR000326">
    <property type="entry name" value="PAP2/HPO"/>
</dbReference>
<feature type="domain" description="Phosphatidic acid phosphatase type 2/haloperoxidase" evidence="10">
    <location>
        <begin position="183"/>
        <end position="335"/>
    </location>
</feature>
<dbReference type="GO" id="GO:0005789">
    <property type="term" value="C:endoplasmic reticulum membrane"/>
    <property type="evidence" value="ECO:0007669"/>
    <property type="project" value="UniProtKB-SubCell"/>
</dbReference>
<dbReference type="OMA" id="ADDCPCY"/>
<evidence type="ECO:0000256" key="2">
    <source>
        <dbReference type="ARBA" id="ARBA00022692"/>
    </source>
</evidence>
<dbReference type="Pfam" id="PF01569">
    <property type="entry name" value="PAP2"/>
    <property type="match status" value="1"/>
</dbReference>
<feature type="transmembrane region" description="Helical" evidence="9">
    <location>
        <begin position="320"/>
        <end position="341"/>
    </location>
</feature>
<evidence type="ECO:0000313" key="12">
    <source>
        <dbReference type="Proteomes" id="UP000184267"/>
    </source>
</evidence>
<dbReference type="OrthoDB" id="301434at2759"/>
<dbReference type="GO" id="GO:0042392">
    <property type="term" value="F:sphingosine-1-phosphate phosphatase activity"/>
    <property type="evidence" value="ECO:0007669"/>
    <property type="project" value="TreeGrafter"/>
</dbReference>
<evidence type="ECO:0000256" key="9">
    <source>
        <dbReference type="SAM" id="Phobius"/>
    </source>
</evidence>
<feature type="transmembrane region" description="Helical" evidence="9">
    <location>
        <begin position="587"/>
        <end position="605"/>
    </location>
</feature>
<proteinExistence type="inferred from homology"/>
<feature type="compositionally biased region" description="Basic and acidic residues" evidence="8">
    <location>
        <begin position="28"/>
        <end position="51"/>
    </location>
</feature>
<dbReference type="SUPFAM" id="SSF48317">
    <property type="entry name" value="Acid phosphatase/Vanadium-dependent haloperoxidase"/>
    <property type="match status" value="1"/>
</dbReference>
<dbReference type="CDD" id="cd03388">
    <property type="entry name" value="PAP2_SPPase1"/>
    <property type="match status" value="1"/>
</dbReference>
<keyword evidence="2 9" id="KW-0812">Transmembrane</keyword>
<accession>A0A1M2VL29</accession>
<keyword evidence="3" id="KW-0378">Hydrolase</keyword>
<feature type="transmembrane region" description="Helical" evidence="9">
    <location>
        <begin position="185"/>
        <end position="203"/>
    </location>
</feature>
<dbReference type="PANTHER" id="PTHR14969:SF28">
    <property type="entry name" value="DIHYDROSPHINGOSINE 1-PHOSPHATE PHOSPHATASE LCB3-RELATED"/>
    <property type="match status" value="1"/>
</dbReference>
<feature type="compositionally biased region" description="Basic and acidic residues" evidence="8">
    <location>
        <begin position="548"/>
        <end position="562"/>
    </location>
</feature>
<dbReference type="STRING" id="154538.A0A1M2VL29"/>
<comment type="subcellular location">
    <subcellularLocation>
        <location evidence="1">Endoplasmic reticulum membrane</location>
        <topology evidence="1">Multi-pass membrane protein</topology>
    </subcellularLocation>
</comment>
<gene>
    <name evidence="11" type="ORF">TRAPUB_817</name>
</gene>
<dbReference type="Proteomes" id="UP000184267">
    <property type="component" value="Unassembled WGS sequence"/>
</dbReference>
<evidence type="ECO:0000313" key="11">
    <source>
        <dbReference type="EMBL" id="OJT08278.1"/>
    </source>
</evidence>
<feature type="transmembrane region" description="Helical" evidence="9">
    <location>
        <begin position="289"/>
        <end position="308"/>
    </location>
</feature>
<evidence type="ECO:0000256" key="5">
    <source>
        <dbReference type="ARBA" id="ARBA00022989"/>
    </source>
</evidence>
<evidence type="ECO:0000256" key="7">
    <source>
        <dbReference type="ARBA" id="ARBA00038324"/>
    </source>
</evidence>
<feature type="transmembrane region" description="Helical" evidence="9">
    <location>
        <begin position="424"/>
        <end position="443"/>
    </location>
</feature>
<feature type="transmembrane region" description="Helical" evidence="9">
    <location>
        <begin position="153"/>
        <end position="173"/>
    </location>
</feature>
<keyword evidence="6 9" id="KW-0472">Membrane</keyword>
<evidence type="ECO:0000256" key="4">
    <source>
        <dbReference type="ARBA" id="ARBA00022824"/>
    </source>
</evidence>
<comment type="caution">
    <text evidence="11">The sequence shown here is derived from an EMBL/GenBank/DDBJ whole genome shotgun (WGS) entry which is preliminary data.</text>
</comment>
<feature type="region of interest" description="Disordered" evidence="8">
    <location>
        <begin position="1"/>
        <end position="61"/>
    </location>
</feature>
<keyword evidence="12" id="KW-1185">Reference proteome</keyword>
<dbReference type="Gene3D" id="1.20.144.10">
    <property type="entry name" value="Phosphatidic acid phosphatase type 2/haloperoxidase"/>
    <property type="match status" value="1"/>
</dbReference>
<evidence type="ECO:0000259" key="10">
    <source>
        <dbReference type="SMART" id="SM00014"/>
    </source>
</evidence>
<protein>
    <submittedName>
        <fullName evidence="11">Dihydrosphingosine 1-phosphate phosphatase YSR3</fullName>
    </submittedName>
</protein>
<dbReference type="InterPro" id="IPR036938">
    <property type="entry name" value="PAP2/HPO_sf"/>
</dbReference>
<name>A0A1M2VL29_TRAPU</name>
<dbReference type="PANTHER" id="PTHR14969">
    <property type="entry name" value="SPHINGOSINE-1-PHOSPHATE PHOSPHOHYDROLASE"/>
    <property type="match status" value="1"/>
</dbReference>
<evidence type="ECO:0000256" key="6">
    <source>
        <dbReference type="ARBA" id="ARBA00023136"/>
    </source>
</evidence>
<feature type="region of interest" description="Disordered" evidence="8">
    <location>
        <begin position="533"/>
        <end position="571"/>
    </location>
</feature>
<sequence length="615" mass="68519">MTSARLQSPAGKRAYEPLVSSLLNPHDAPPHARDTSDTARTSRTESYDDSRASTPDYQPLEVNFRRADIDRNWNEKSENAAAAARLVVTGEEEHDEHVHLVGAAGRQSEEVYERTLNWWRAGIRRIIVRRVEQETKWLAIMQERVRTPFLDSYFVYTSSLGTHTFFMVMLPMFHFFGAAEFGRGLLLMLAVGVYITSFMKDLFCCPRPFAPPVTRLTLGNHHLEYGFPSTHSTNSVSIALFFFSLVQRLHTPPAVKSVVESAVTSLNGTSDVLPPVEALVQPEGIISTTTYWGLVGVLVFYVFSIVYGRLYTAMHSFTDCFGGMFVGAAIWALHILVGPHVDAWVRNNGWIVPAVIVPLCLFLVHKHPQPVDDCPCFEDAIAFISVVMGEFLARWFMQHNGFDQSFFVRAMPGSTWATWADVGLWWTFAAIKMVIGVLAIVIWRMLAKSFCHFILPPTFRFLSHGLKLPNRRFYTPATDYTSMPVDKGLRPFPSVIDLPGMVEYEMDGVGADAAAASTARGNGLRAYGAAIKQRGGGGRNKQDAAVSESEKHARETDERDAQEWGAATRAEEEQDVKHYDADVLTKVFVYCGIGILAAGGIPVMFEVLGWGVKMS</sequence>
<dbReference type="AlphaFoldDB" id="A0A1M2VL29"/>
<comment type="similarity">
    <text evidence="7">Belongs to the type 2 lipid phosphate phosphatase family.</text>
</comment>
<keyword evidence="5 9" id="KW-1133">Transmembrane helix</keyword>
<evidence type="ECO:0000256" key="3">
    <source>
        <dbReference type="ARBA" id="ARBA00022801"/>
    </source>
</evidence>